<evidence type="ECO:0000256" key="1">
    <source>
        <dbReference type="ARBA" id="ARBA00000373"/>
    </source>
</evidence>
<keyword evidence="9" id="KW-1185">Reference proteome</keyword>
<dbReference type="NCBIfam" id="TIGR02322">
    <property type="entry name" value="phosphon_PhnN"/>
    <property type="match status" value="1"/>
</dbReference>
<dbReference type="RefSeq" id="WP_070979623.1">
    <property type="nucleotide sequence ID" value="NZ_CP043420.1"/>
</dbReference>
<keyword evidence="5 6" id="KW-0067">ATP-binding</keyword>
<dbReference type="SUPFAM" id="SSF52540">
    <property type="entry name" value="P-loop containing nucleoside triphosphate hydrolases"/>
    <property type="match status" value="1"/>
</dbReference>
<dbReference type="InterPro" id="IPR012699">
    <property type="entry name" value="PhnN"/>
</dbReference>
<dbReference type="Proteomes" id="UP000322553">
    <property type="component" value="Chromosome"/>
</dbReference>
<dbReference type="NCBIfam" id="NF007485">
    <property type="entry name" value="PRK10078.1"/>
    <property type="match status" value="1"/>
</dbReference>
<dbReference type="SMART" id="SM00072">
    <property type="entry name" value="GuKc"/>
    <property type="match status" value="1"/>
</dbReference>
<feature type="compositionally biased region" description="Basic and acidic residues" evidence="7">
    <location>
        <begin position="138"/>
        <end position="148"/>
    </location>
</feature>
<dbReference type="EC" id="2.7.4.23" evidence="6"/>
<dbReference type="EMBL" id="CP043420">
    <property type="protein sequence ID" value="QEL12349.1"/>
    <property type="molecule type" value="Genomic_DNA"/>
</dbReference>
<protein>
    <recommendedName>
        <fullName evidence="6">Ribose 1,5-bisphosphate phosphokinase PhnN</fullName>
        <ecNumber evidence="6">2.7.4.23</ecNumber>
    </recommendedName>
    <alternativeName>
        <fullName evidence="6">Ribose 1,5-bisphosphokinase</fullName>
    </alternativeName>
</protein>
<evidence type="ECO:0000256" key="7">
    <source>
        <dbReference type="SAM" id="MobiDB-lite"/>
    </source>
</evidence>
<evidence type="ECO:0000256" key="2">
    <source>
        <dbReference type="ARBA" id="ARBA00005069"/>
    </source>
</evidence>
<evidence type="ECO:0000256" key="6">
    <source>
        <dbReference type="HAMAP-Rule" id="MF_00836"/>
    </source>
</evidence>
<evidence type="ECO:0000313" key="8">
    <source>
        <dbReference type="EMBL" id="QEL12349.1"/>
    </source>
</evidence>
<accession>A0A1S1NWG7</accession>
<evidence type="ECO:0000256" key="4">
    <source>
        <dbReference type="ARBA" id="ARBA00022741"/>
    </source>
</evidence>
<dbReference type="UniPathway" id="UPA00087">
    <property type="reaction ID" value="UER00175"/>
</dbReference>
<dbReference type="GO" id="GO:0019634">
    <property type="term" value="P:organic phosphonate metabolic process"/>
    <property type="evidence" value="ECO:0007669"/>
    <property type="project" value="UniProtKB-UniRule"/>
</dbReference>
<organism evidence="8 9">
    <name type="scientific">Kushneria phosphatilytica</name>
    <dbReference type="NCBI Taxonomy" id="657387"/>
    <lineage>
        <taxon>Bacteria</taxon>
        <taxon>Pseudomonadati</taxon>
        <taxon>Pseudomonadota</taxon>
        <taxon>Gammaproteobacteria</taxon>
        <taxon>Oceanospirillales</taxon>
        <taxon>Halomonadaceae</taxon>
        <taxon>Kushneria</taxon>
    </lineage>
</organism>
<sequence length="198" mass="22323">MSRLIYLMGASGVGKDSLLRGLREMAPERLVAHRYITRRGTLDEQHIALSEAEFERRHAAGLFCLHWHAHGLRYGVGIEITQWLALGHSVIVNGSRGHLDTARRRFDVQLTPLLITAEEPVIRERLKRRGRESDDEIEARLRRHHDETASLPDDVNRLDNSTTLDAGVTRLCHWLDALDSTVLPATPHLRPLTSGAPS</sequence>
<evidence type="ECO:0000256" key="3">
    <source>
        <dbReference type="ARBA" id="ARBA00022679"/>
    </source>
</evidence>
<evidence type="ECO:0000313" key="9">
    <source>
        <dbReference type="Proteomes" id="UP000322553"/>
    </source>
</evidence>
<dbReference type="GO" id="GO:0006015">
    <property type="term" value="P:5-phosphoribose 1-diphosphate biosynthetic process"/>
    <property type="evidence" value="ECO:0007669"/>
    <property type="project" value="UniProtKB-UniRule"/>
</dbReference>
<evidence type="ECO:0000256" key="5">
    <source>
        <dbReference type="ARBA" id="ARBA00022840"/>
    </source>
</evidence>
<dbReference type="InterPro" id="IPR027417">
    <property type="entry name" value="P-loop_NTPase"/>
</dbReference>
<name>A0A1S1NWG7_9GAMM</name>
<dbReference type="OrthoDB" id="341217at2"/>
<dbReference type="KEGG" id="kuy:FY550_15195"/>
<reference evidence="8 9" key="1">
    <citation type="submission" date="2019-08" db="EMBL/GenBank/DDBJ databases">
        <title>Complete genome sequence of Kushneria sp. YCWA18, a halophilic phosphate-solubilizing bacterium isolated from Daqiao saltern in China.</title>
        <authorList>
            <person name="Du G.-X."/>
            <person name="Qu L.-Y."/>
        </authorList>
    </citation>
    <scope>NUCLEOTIDE SEQUENCE [LARGE SCALE GENOMIC DNA]</scope>
    <source>
        <strain evidence="8 9">YCWA18</strain>
    </source>
</reference>
<gene>
    <name evidence="6 8" type="primary">phnN</name>
    <name evidence="8" type="ORF">FY550_15195</name>
</gene>
<comment type="caution">
    <text evidence="6">Lacks conserved residue(s) required for the propagation of feature annotation.</text>
</comment>
<dbReference type="GO" id="GO:0033863">
    <property type="term" value="F:ribose 1,5-bisphosphate phosphokinase activity"/>
    <property type="evidence" value="ECO:0007669"/>
    <property type="project" value="UniProtKB-UniRule"/>
</dbReference>
<comment type="catalytic activity">
    <reaction evidence="1 6">
        <text>alpha-D-ribose 1,5-bisphosphate + ATP = 5-phospho-alpha-D-ribose 1-diphosphate + ADP</text>
        <dbReference type="Rhea" id="RHEA:20109"/>
        <dbReference type="ChEBI" id="CHEBI:30616"/>
        <dbReference type="ChEBI" id="CHEBI:58017"/>
        <dbReference type="ChEBI" id="CHEBI:68688"/>
        <dbReference type="ChEBI" id="CHEBI:456216"/>
        <dbReference type="EC" id="2.7.4.23"/>
    </reaction>
</comment>
<dbReference type="Gene3D" id="3.40.50.300">
    <property type="entry name" value="P-loop containing nucleotide triphosphate hydrolases"/>
    <property type="match status" value="1"/>
</dbReference>
<comment type="function">
    <text evidence="6">Catalyzes the phosphorylation of ribose 1,5-bisphosphate to 5-phospho-D-ribosyl alpha-1-diphosphate (PRPP).</text>
</comment>
<dbReference type="InterPro" id="IPR008145">
    <property type="entry name" value="GK/Ca_channel_bsu"/>
</dbReference>
<dbReference type="HAMAP" id="MF_00836">
    <property type="entry name" value="PhnN"/>
    <property type="match status" value="1"/>
</dbReference>
<proteinExistence type="inferred from homology"/>
<dbReference type="AlphaFoldDB" id="A0A1S1NWG7"/>
<keyword evidence="4 6" id="KW-0547">Nucleotide-binding</keyword>
<dbReference type="GO" id="GO:0005524">
    <property type="term" value="F:ATP binding"/>
    <property type="evidence" value="ECO:0007669"/>
    <property type="project" value="UniProtKB-KW"/>
</dbReference>
<comment type="similarity">
    <text evidence="6">Belongs to the ribose 1,5-bisphosphokinase family.</text>
</comment>
<keyword evidence="8" id="KW-0418">Kinase</keyword>
<dbReference type="Pfam" id="PF13238">
    <property type="entry name" value="AAA_18"/>
    <property type="match status" value="1"/>
</dbReference>
<keyword evidence="3 6" id="KW-0808">Transferase</keyword>
<dbReference type="STRING" id="657387.BH688_11370"/>
<comment type="pathway">
    <text evidence="2 6">Metabolic intermediate biosynthesis; 5-phospho-alpha-D-ribose 1-diphosphate biosynthesis; 5-phospho-alpha-D-ribose 1-diphosphate from D-ribose 5-phosphate (route II): step 3/3.</text>
</comment>
<feature type="region of interest" description="Disordered" evidence="7">
    <location>
        <begin position="133"/>
        <end position="154"/>
    </location>
</feature>